<dbReference type="CDD" id="cd01275">
    <property type="entry name" value="FHIT"/>
    <property type="match status" value="1"/>
</dbReference>
<protein>
    <submittedName>
        <fullName evidence="7">HIT domain-containing protein</fullName>
    </submittedName>
    <submittedName>
        <fullName evidence="6">HIT family hydrolase</fullName>
    </submittedName>
</protein>
<dbReference type="PANTHER" id="PTHR42997">
    <property type="entry name" value="HIT FAMILY HYDROLASE"/>
    <property type="match status" value="1"/>
</dbReference>
<sequence>MEHLWAPWRMEYILGEKESGCIFCPDARQGTDEENLILFKGNLTMVMMNKYPYNNGHLLVSPLRHVPCLDDLRIEELTDLMLKIRACLKFLKREMHPDGFNVGLNIGETAGAGMAEHLHFHIVPRWNGDTSYMTVLGEIRVIPEHLKATYKRLKPYFDKLKKEES</sequence>
<feature type="short sequence motif" description="Histidine triad motif" evidence="4">
    <location>
        <begin position="117"/>
        <end position="121"/>
    </location>
</feature>
<feature type="domain" description="HIT" evidence="5">
    <location>
        <begin position="22"/>
        <end position="132"/>
    </location>
</feature>
<feature type="binding site" evidence="3">
    <location>
        <position position="121"/>
    </location>
    <ligand>
        <name>substrate</name>
    </ligand>
</feature>
<evidence type="ECO:0000256" key="1">
    <source>
        <dbReference type="ARBA" id="ARBA00022741"/>
    </source>
</evidence>
<keyword evidence="1" id="KW-0547">Nucleotide-binding</keyword>
<evidence type="ECO:0000256" key="4">
    <source>
        <dbReference type="PROSITE-ProRule" id="PRU00464"/>
    </source>
</evidence>
<dbReference type="KEGG" id="daw:HS1_002408"/>
<dbReference type="EMBL" id="CP013015">
    <property type="protein sequence ID" value="AMM42190.1"/>
    <property type="molecule type" value="Genomic_DNA"/>
</dbReference>
<reference evidence="6 8" key="1">
    <citation type="submission" date="2015-10" db="EMBL/GenBank/DDBJ databases">
        <title>Candidatus Desulfofervidus auxilii, a hydrogenotrophic sulfate-reducing bacterium involved in the thermophilic anaerobic oxidation of methane.</title>
        <authorList>
            <person name="Krukenberg V."/>
            <person name="Richter M."/>
            <person name="Wegener G."/>
        </authorList>
    </citation>
    <scope>NUCLEOTIDE SEQUENCE [LARGE SCALE GENOMIC DNA]</scope>
    <source>
        <strain evidence="6 8">HS1</strain>
    </source>
</reference>
<dbReference type="Proteomes" id="UP000886268">
    <property type="component" value="Unassembled WGS sequence"/>
</dbReference>
<gene>
    <name evidence="7" type="ORF">ENJ03_03510</name>
    <name evidence="6" type="ORF">HS1_002408</name>
</gene>
<dbReference type="PANTHER" id="PTHR42997:SF1">
    <property type="entry name" value="AP-4-A PHOSPHORYLASE"/>
    <property type="match status" value="1"/>
</dbReference>
<dbReference type="GO" id="GO:0000166">
    <property type="term" value="F:nucleotide binding"/>
    <property type="evidence" value="ECO:0007669"/>
    <property type="project" value="UniProtKB-KW"/>
</dbReference>
<dbReference type="InterPro" id="IPR039383">
    <property type="entry name" value="FHIT"/>
</dbReference>
<keyword evidence="8" id="KW-1185">Reference proteome</keyword>
<accession>A0A7V1N2M1</accession>
<proteinExistence type="predicted"/>
<evidence type="ECO:0000256" key="2">
    <source>
        <dbReference type="PIRSR" id="PIRSR639383-1"/>
    </source>
</evidence>
<dbReference type="RefSeq" id="WP_066065951.1">
    <property type="nucleotide sequence ID" value="NZ_CP013015.1"/>
</dbReference>
<evidence type="ECO:0000259" key="5">
    <source>
        <dbReference type="PROSITE" id="PS51084"/>
    </source>
</evidence>
<evidence type="ECO:0000256" key="3">
    <source>
        <dbReference type="PIRSR" id="PIRSR639383-2"/>
    </source>
</evidence>
<evidence type="ECO:0000313" key="8">
    <source>
        <dbReference type="Proteomes" id="UP000070560"/>
    </source>
</evidence>
<dbReference type="EMBL" id="DRKW01000202">
    <property type="protein sequence ID" value="HEB74269.1"/>
    <property type="molecule type" value="Genomic_DNA"/>
</dbReference>
<feature type="binding site" evidence="3">
    <location>
        <position position="49"/>
    </location>
    <ligand>
        <name>substrate</name>
    </ligand>
</feature>
<dbReference type="GO" id="GO:0016787">
    <property type="term" value="F:hydrolase activity"/>
    <property type="evidence" value="ECO:0007669"/>
    <property type="project" value="UniProtKB-KW"/>
</dbReference>
<evidence type="ECO:0000313" key="7">
    <source>
        <dbReference type="EMBL" id="HEB74269.1"/>
    </source>
</evidence>
<organism evidence="7">
    <name type="scientific">Desulfofervidus auxilii</name>
    <dbReference type="NCBI Taxonomy" id="1621989"/>
    <lineage>
        <taxon>Bacteria</taxon>
        <taxon>Pseudomonadati</taxon>
        <taxon>Thermodesulfobacteriota</taxon>
        <taxon>Candidatus Desulfofervidia</taxon>
        <taxon>Candidatus Desulfofervidales</taxon>
        <taxon>Candidatus Desulfofervidaceae</taxon>
        <taxon>Candidatus Desulfofervidus</taxon>
    </lineage>
</organism>
<dbReference type="InterPro" id="IPR052908">
    <property type="entry name" value="AP-4-A_phosphorylase"/>
</dbReference>
<dbReference type="AlphaFoldDB" id="A0A7V1N2M1"/>
<dbReference type="PROSITE" id="PS51084">
    <property type="entry name" value="HIT_2"/>
    <property type="match status" value="1"/>
</dbReference>
<dbReference type="InterPro" id="IPR011146">
    <property type="entry name" value="HIT-like"/>
</dbReference>
<reference evidence="7" key="2">
    <citation type="journal article" date="2020" name="mSystems">
        <title>Genome- and Community-Level Interaction Insights into Carbon Utilization and Element Cycling Functions of Hydrothermarchaeota in Hydrothermal Sediment.</title>
        <authorList>
            <person name="Zhou Z."/>
            <person name="Liu Y."/>
            <person name="Xu W."/>
            <person name="Pan J."/>
            <person name="Luo Z.H."/>
            <person name="Li M."/>
        </authorList>
    </citation>
    <scope>NUCLEOTIDE SEQUENCE [LARGE SCALE GENOMIC DNA]</scope>
    <source>
        <strain evidence="7">HyVt-45</strain>
    </source>
</reference>
<dbReference type="Gene3D" id="3.30.428.10">
    <property type="entry name" value="HIT-like"/>
    <property type="match status" value="1"/>
</dbReference>
<evidence type="ECO:0000313" key="6">
    <source>
        <dbReference type="EMBL" id="AMM42190.1"/>
    </source>
</evidence>
<name>A0A7V1N2M1_DESA2</name>
<dbReference type="Proteomes" id="UP000070560">
    <property type="component" value="Chromosome"/>
</dbReference>
<dbReference type="InterPro" id="IPR036265">
    <property type="entry name" value="HIT-like_sf"/>
</dbReference>
<dbReference type="SUPFAM" id="SSF54197">
    <property type="entry name" value="HIT-like"/>
    <property type="match status" value="1"/>
</dbReference>
<dbReference type="Pfam" id="PF01230">
    <property type="entry name" value="HIT"/>
    <property type="match status" value="1"/>
</dbReference>
<dbReference type="OrthoDB" id="9784774at2"/>
<feature type="active site" description="Tele-AMP-histidine intermediate" evidence="2">
    <location>
        <position position="119"/>
    </location>
</feature>
<keyword evidence="6" id="KW-0378">Hydrolase</keyword>